<dbReference type="Gene3D" id="1.20.58.110">
    <property type="entry name" value="Ribosomal protein S20"/>
    <property type="match status" value="1"/>
</dbReference>
<evidence type="ECO:0000256" key="6">
    <source>
        <dbReference type="ARBA" id="ARBA00023274"/>
    </source>
</evidence>
<comment type="function">
    <text evidence="1 8">Binds directly to 16S ribosomal RNA.</text>
</comment>
<evidence type="ECO:0000256" key="7">
    <source>
        <dbReference type="ARBA" id="ARBA00035136"/>
    </source>
</evidence>
<evidence type="ECO:0000256" key="8">
    <source>
        <dbReference type="HAMAP-Rule" id="MF_00500"/>
    </source>
</evidence>
<evidence type="ECO:0000256" key="1">
    <source>
        <dbReference type="ARBA" id="ARBA00003134"/>
    </source>
</evidence>
<dbReference type="GO" id="GO:0003735">
    <property type="term" value="F:structural constituent of ribosome"/>
    <property type="evidence" value="ECO:0007669"/>
    <property type="project" value="InterPro"/>
</dbReference>
<dbReference type="Proteomes" id="UP001209317">
    <property type="component" value="Unassembled WGS sequence"/>
</dbReference>
<dbReference type="GO" id="GO:0015935">
    <property type="term" value="C:small ribosomal subunit"/>
    <property type="evidence" value="ECO:0007669"/>
    <property type="project" value="TreeGrafter"/>
</dbReference>
<dbReference type="AlphaFoldDB" id="A0AAE3LJ74"/>
<evidence type="ECO:0000313" key="11">
    <source>
        <dbReference type="Proteomes" id="UP001209317"/>
    </source>
</evidence>
<dbReference type="GO" id="GO:0005829">
    <property type="term" value="C:cytosol"/>
    <property type="evidence" value="ECO:0007669"/>
    <property type="project" value="TreeGrafter"/>
</dbReference>
<accession>A0AAE3LJ74</accession>
<protein>
    <recommendedName>
        <fullName evidence="7 8">Small ribosomal subunit protein bS20</fullName>
    </recommendedName>
</protein>
<evidence type="ECO:0000256" key="9">
    <source>
        <dbReference type="SAM" id="MobiDB-lite"/>
    </source>
</evidence>
<evidence type="ECO:0000256" key="3">
    <source>
        <dbReference type="ARBA" id="ARBA00022730"/>
    </source>
</evidence>
<gene>
    <name evidence="8 10" type="primary">rpsT</name>
    <name evidence="10" type="ORF">OD355_02220</name>
</gene>
<comment type="similarity">
    <text evidence="2 8">Belongs to the bacterial ribosomal protein bS20 family.</text>
</comment>
<sequence length="114" mass="13226">MQFEKYFSHLKISLNFAVRNKILKKEIQIMANHKATRKDVRQAAKRRDRNRYYGKTTRNAVRKLRTLTDEKAYDEALPGTISMIDKLAKRGIIHKNTAGNLKSKLAKKITLKPA</sequence>
<dbReference type="HAMAP" id="MF_00500">
    <property type="entry name" value="Ribosomal_bS20"/>
    <property type="match status" value="1"/>
</dbReference>
<dbReference type="Pfam" id="PF01649">
    <property type="entry name" value="Ribosomal_S20p"/>
    <property type="match status" value="1"/>
</dbReference>
<keyword evidence="11" id="KW-1185">Reference proteome</keyword>
<proteinExistence type="inferred from homology"/>
<feature type="region of interest" description="Disordered" evidence="9">
    <location>
        <begin position="34"/>
        <end position="54"/>
    </location>
</feature>
<organism evidence="10 11">
    <name type="scientific">Haoranjiania flava</name>
    <dbReference type="NCBI Taxonomy" id="1856322"/>
    <lineage>
        <taxon>Bacteria</taxon>
        <taxon>Pseudomonadati</taxon>
        <taxon>Bacteroidota</taxon>
        <taxon>Chitinophagia</taxon>
        <taxon>Chitinophagales</taxon>
        <taxon>Chitinophagaceae</taxon>
        <taxon>Haoranjiania</taxon>
    </lineage>
</organism>
<dbReference type="PANTHER" id="PTHR33398:SF1">
    <property type="entry name" value="SMALL RIBOSOMAL SUBUNIT PROTEIN BS20C"/>
    <property type="match status" value="1"/>
</dbReference>
<dbReference type="GO" id="GO:0006412">
    <property type="term" value="P:translation"/>
    <property type="evidence" value="ECO:0007669"/>
    <property type="project" value="UniProtKB-UniRule"/>
</dbReference>
<keyword evidence="5 8" id="KW-0689">Ribosomal protein</keyword>
<comment type="caution">
    <text evidence="10">The sequence shown here is derived from an EMBL/GenBank/DDBJ whole genome shotgun (WGS) entry which is preliminary data.</text>
</comment>
<dbReference type="EMBL" id="JAOTPL010000002">
    <property type="protein sequence ID" value="MCU7693328.1"/>
    <property type="molecule type" value="Genomic_DNA"/>
</dbReference>
<evidence type="ECO:0000256" key="4">
    <source>
        <dbReference type="ARBA" id="ARBA00022884"/>
    </source>
</evidence>
<dbReference type="NCBIfam" id="TIGR00029">
    <property type="entry name" value="S20"/>
    <property type="match status" value="1"/>
</dbReference>
<keyword evidence="6 8" id="KW-0687">Ribonucleoprotein</keyword>
<dbReference type="PANTHER" id="PTHR33398">
    <property type="entry name" value="30S RIBOSOMAL PROTEIN S20"/>
    <property type="match status" value="1"/>
</dbReference>
<evidence type="ECO:0000256" key="2">
    <source>
        <dbReference type="ARBA" id="ARBA00007634"/>
    </source>
</evidence>
<dbReference type="GO" id="GO:0070181">
    <property type="term" value="F:small ribosomal subunit rRNA binding"/>
    <property type="evidence" value="ECO:0007669"/>
    <property type="project" value="TreeGrafter"/>
</dbReference>
<reference evidence="10" key="1">
    <citation type="submission" date="2022-10" db="EMBL/GenBank/DDBJ databases">
        <authorList>
            <person name="Kim H.S."/>
            <person name="Kim J.-S."/>
            <person name="Suh M.K."/>
            <person name="Eom M.K."/>
            <person name="Lee J.-S."/>
        </authorList>
    </citation>
    <scope>NUCLEOTIDE SEQUENCE</scope>
    <source>
        <strain evidence="10">LIP-5</strain>
    </source>
</reference>
<keyword evidence="4 8" id="KW-0694">RNA-binding</keyword>
<evidence type="ECO:0000313" key="10">
    <source>
        <dbReference type="EMBL" id="MCU7693328.1"/>
    </source>
</evidence>
<evidence type="ECO:0000256" key="5">
    <source>
        <dbReference type="ARBA" id="ARBA00022980"/>
    </source>
</evidence>
<name>A0AAE3LJ74_9BACT</name>
<dbReference type="InterPro" id="IPR002583">
    <property type="entry name" value="Ribosomal_bS20"/>
</dbReference>
<dbReference type="InterPro" id="IPR036510">
    <property type="entry name" value="Ribosomal_bS20_sf"/>
</dbReference>
<dbReference type="RefSeq" id="WP_263036814.1">
    <property type="nucleotide sequence ID" value="NZ_JAOTPL010000002.1"/>
</dbReference>
<keyword evidence="3 8" id="KW-0699">rRNA-binding</keyword>
<dbReference type="SUPFAM" id="SSF46992">
    <property type="entry name" value="Ribosomal protein S20"/>
    <property type="match status" value="1"/>
</dbReference>